<name>A0A8W8MFM2_MAGGI</name>
<sequence length="299" mass="33712">MLTLILFLTFNVFRLTENRFCSGVHGRMCCDGFALNHSTGLCQKCPVGYYRLNCSEQCIYPTYGGDCQSECKCSRDKCNFVTGCSQGQKEATDNQRLQSTKKVKVKPSIQSSTVGISNISVNYKTIDYDLSRGTNKYSDTTSSFVPPGIDLLTDNLVATNASDGVRETEWQAQYKSLSFDAVEPQLIPLHPEPQGRVNTDFTYLTPVFSGNESRESRHIGENDRRKENETIPETHLQEQRVSSQETISRQNEPCIGHDDVQEHVYIEITEERSESSKLNADPENENQKATYSNAIKEEL</sequence>
<evidence type="ECO:0000313" key="3">
    <source>
        <dbReference type="EnsemblMetazoa" id="G33709.2:cds"/>
    </source>
</evidence>
<feature type="signal peptide" evidence="2">
    <location>
        <begin position="1"/>
        <end position="18"/>
    </location>
</feature>
<reference evidence="3" key="1">
    <citation type="submission" date="2022-08" db="UniProtKB">
        <authorList>
            <consortium name="EnsemblMetazoa"/>
        </authorList>
    </citation>
    <scope>IDENTIFICATION</scope>
    <source>
        <strain evidence="3">05x7-T-G4-1.051#20</strain>
    </source>
</reference>
<evidence type="ECO:0008006" key="5">
    <source>
        <dbReference type="Google" id="ProtNLM"/>
    </source>
</evidence>
<evidence type="ECO:0000313" key="4">
    <source>
        <dbReference type="Proteomes" id="UP000005408"/>
    </source>
</evidence>
<keyword evidence="2" id="KW-0732">Signal</keyword>
<evidence type="ECO:0000256" key="1">
    <source>
        <dbReference type="SAM" id="MobiDB-lite"/>
    </source>
</evidence>
<dbReference type="AlphaFoldDB" id="A0A8W8MFM2"/>
<dbReference type="EnsemblMetazoa" id="G33709.2">
    <property type="protein sequence ID" value="G33709.2:cds"/>
    <property type="gene ID" value="G33709"/>
</dbReference>
<accession>A0A8W8MFM2</accession>
<evidence type="ECO:0000256" key="2">
    <source>
        <dbReference type="SAM" id="SignalP"/>
    </source>
</evidence>
<proteinExistence type="predicted"/>
<feature type="chain" id="PRO_5036464341" description="TNFR-Cys domain-containing protein" evidence="2">
    <location>
        <begin position="19"/>
        <end position="299"/>
    </location>
</feature>
<feature type="region of interest" description="Disordered" evidence="1">
    <location>
        <begin position="212"/>
        <end position="258"/>
    </location>
</feature>
<feature type="region of interest" description="Disordered" evidence="1">
    <location>
        <begin position="270"/>
        <end position="299"/>
    </location>
</feature>
<dbReference type="Proteomes" id="UP000005408">
    <property type="component" value="Unassembled WGS sequence"/>
</dbReference>
<protein>
    <recommendedName>
        <fullName evidence="5">TNFR-Cys domain-containing protein</fullName>
    </recommendedName>
</protein>
<keyword evidence="4" id="KW-1185">Reference proteome</keyword>
<organism evidence="3 4">
    <name type="scientific">Magallana gigas</name>
    <name type="common">Pacific oyster</name>
    <name type="synonym">Crassostrea gigas</name>
    <dbReference type="NCBI Taxonomy" id="29159"/>
    <lineage>
        <taxon>Eukaryota</taxon>
        <taxon>Metazoa</taxon>
        <taxon>Spiralia</taxon>
        <taxon>Lophotrochozoa</taxon>
        <taxon>Mollusca</taxon>
        <taxon>Bivalvia</taxon>
        <taxon>Autobranchia</taxon>
        <taxon>Pteriomorphia</taxon>
        <taxon>Ostreida</taxon>
        <taxon>Ostreoidea</taxon>
        <taxon>Ostreidae</taxon>
        <taxon>Magallana</taxon>
    </lineage>
</organism>
<feature type="compositionally biased region" description="Polar residues" evidence="1">
    <location>
        <begin position="239"/>
        <end position="251"/>
    </location>
</feature>
<feature type="compositionally biased region" description="Basic and acidic residues" evidence="1">
    <location>
        <begin position="212"/>
        <end position="229"/>
    </location>
</feature>
<dbReference type="Gene3D" id="2.170.300.10">
    <property type="entry name" value="Tie2 ligand-binding domain superfamily"/>
    <property type="match status" value="1"/>
</dbReference>